<reference evidence="1 2" key="1">
    <citation type="submission" date="2023-02" db="EMBL/GenBank/DDBJ databases">
        <title>Dictyobacter halimunensis sp. nov., a new member of the class Ktedonobacteria from forest soil in a geothermal area.</title>
        <authorList>
            <person name="Rachmania M.K."/>
            <person name="Ningsih F."/>
            <person name="Sakai Y."/>
            <person name="Yabe S."/>
            <person name="Yokota A."/>
            <person name="Sjamsuridzal W."/>
        </authorList>
    </citation>
    <scope>NUCLEOTIDE SEQUENCE [LARGE SCALE GENOMIC DNA]</scope>
    <source>
        <strain evidence="1 2">S3.2.2.5</strain>
    </source>
</reference>
<comment type="caution">
    <text evidence="1">The sequence shown here is derived from an EMBL/GenBank/DDBJ whole genome shotgun (WGS) entry which is preliminary data.</text>
</comment>
<proteinExistence type="predicted"/>
<accession>A0ABQ6G2F6</accession>
<organism evidence="1 2">
    <name type="scientific">Dictyobacter halimunensis</name>
    <dbReference type="NCBI Taxonomy" id="3026934"/>
    <lineage>
        <taxon>Bacteria</taxon>
        <taxon>Bacillati</taxon>
        <taxon>Chloroflexota</taxon>
        <taxon>Ktedonobacteria</taxon>
        <taxon>Ktedonobacterales</taxon>
        <taxon>Dictyobacteraceae</taxon>
        <taxon>Dictyobacter</taxon>
    </lineage>
</organism>
<evidence type="ECO:0000313" key="1">
    <source>
        <dbReference type="EMBL" id="GLV60056.1"/>
    </source>
</evidence>
<gene>
    <name evidence="1" type="ORF">KDH_68790</name>
</gene>
<dbReference type="Proteomes" id="UP001344906">
    <property type="component" value="Unassembled WGS sequence"/>
</dbReference>
<evidence type="ECO:0000313" key="2">
    <source>
        <dbReference type="Proteomes" id="UP001344906"/>
    </source>
</evidence>
<protein>
    <submittedName>
        <fullName evidence="1">Uncharacterized protein</fullName>
    </submittedName>
</protein>
<sequence length="50" mass="5318">MKAFLPGARTTRPTPLVFDNVPAGVAVNKSDLPRPIHIPVIGSDPGVREI</sequence>
<keyword evidence="2" id="KW-1185">Reference proteome</keyword>
<dbReference type="EMBL" id="BSRI01000002">
    <property type="protein sequence ID" value="GLV60056.1"/>
    <property type="molecule type" value="Genomic_DNA"/>
</dbReference>
<name>A0ABQ6G2F6_9CHLR</name>